<comment type="catalytic activity">
    <reaction evidence="13 14">
        <text>tRNA(Ala) + L-alanine + ATP = L-alanyl-tRNA(Ala) + AMP + diphosphate</text>
        <dbReference type="Rhea" id="RHEA:12540"/>
        <dbReference type="Rhea" id="RHEA-COMP:9657"/>
        <dbReference type="Rhea" id="RHEA-COMP:9923"/>
        <dbReference type="ChEBI" id="CHEBI:30616"/>
        <dbReference type="ChEBI" id="CHEBI:33019"/>
        <dbReference type="ChEBI" id="CHEBI:57972"/>
        <dbReference type="ChEBI" id="CHEBI:78442"/>
        <dbReference type="ChEBI" id="CHEBI:78497"/>
        <dbReference type="ChEBI" id="CHEBI:456215"/>
        <dbReference type="EC" id="6.1.1.7"/>
    </reaction>
</comment>
<keyword evidence="4 14" id="KW-0436">Ligase</keyword>
<dbReference type="Gene3D" id="2.40.30.130">
    <property type="match status" value="1"/>
</dbReference>
<dbReference type="InterPro" id="IPR023033">
    <property type="entry name" value="Ala_tRNA_ligase_euk/bac"/>
</dbReference>
<dbReference type="InterPro" id="IPR018164">
    <property type="entry name" value="Ala-tRNA-synth_IIc_N"/>
</dbReference>
<keyword evidence="5 14" id="KW-0479">Metal-binding</keyword>
<organism evidence="17 18">
    <name type="scientific">Ureibacillus xyleni</name>
    <dbReference type="NCBI Taxonomy" id="614648"/>
    <lineage>
        <taxon>Bacteria</taxon>
        <taxon>Bacillati</taxon>
        <taxon>Bacillota</taxon>
        <taxon>Bacilli</taxon>
        <taxon>Bacillales</taxon>
        <taxon>Caryophanaceae</taxon>
        <taxon>Ureibacillus</taxon>
    </lineage>
</organism>
<dbReference type="InterPro" id="IPR018163">
    <property type="entry name" value="Thr/Ala-tRNA-synth_IIc_edit"/>
</dbReference>
<dbReference type="PANTHER" id="PTHR11777:SF9">
    <property type="entry name" value="ALANINE--TRNA LIGASE, CYTOPLASMIC"/>
    <property type="match status" value="1"/>
</dbReference>
<keyword evidence="7 14" id="KW-0862">Zinc</keyword>
<dbReference type="InterPro" id="IPR018165">
    <property type="entry name" value="Ala-tRNA-synth_IIc_core"/>
</dbReference>
<dbReference type="EMBL" id="OBMQ01000003">
    <property type="protein sequence ID" value="SOC02297.1"/>
    <property type="molecule type" value="Genomic_DNA"/>
</dbReference>
<evidence type="ECO:0000256" key="12">
    <source>
        <dbReference type="ARBA" id="ARBA00024779"/>
    </source>
</evidence>
<accession>A0A285S5M2</accession>
<dbReference type="PANTHER" id="PTHR11777">
    <property type="entry name" value="ALANYL-TRNA SYNTHETASE"/>
    <property type="match status" value="1"/>
</dbReference>
<feature type="binding site" evidence="14">
    <location>
        <position position="677"/>
    </location>
    <ligand>
        <name>Zn(2+)</name>
        <dbReference type="ChEBI" id="CHEBI:29105"/>
    </ligand>
</feature>
<keyword evidence="8 14" id="KW-0067">ATP-binding</keyword>
<feature type="coiled-coil region" evidence="15">
    <location>
        <begin position="428"/>
        <end position="455"/>
    </location>
</feature>
<dbReference type="SUPFAM" id="SSF55186">
    <property type="entry name" value="ThrRS/AlaRS common domain"/>
    <property type="match status" value="1"/>
</dbReference>
<dbReference type="SUPFAM" id="SSF101353">
    <property type="entry name" value="Putative anticodon-binding domain of alanyl-tRNA synthetase (AlaRS)"/>
    <property type="match status" value="1"/>
</dbReference>
<keyword evidence="6 14" id="KW-0547">Nucleotide-binding</keyword>
<evidence type="ECO:0000256" key="9">
    <source>
        <dbReference type="ARBA" id="ARBA00022884"/>
    </source>
</evidence>
<evidence type="ECO:0000256" key="8">
    <source>
        <dbReference type="ARBA" id="ARBA00022840"/>
    </source>
</evidence>
<gene>
    <name evidence="14" type="primary">alaS</name>
    <name evidence="17" type="ORF">SAMN05880501_1036</name>
</gene>
<evidence type="ECO:0000256" key="2">
    <source>
        <dbReference type="ARBA" id="ARBA00022490"/>
    </source>
</evidence>
<dbReference type="GO" id="GO:0002161">
    <property type="term" value="F:aminoacyl-tRNA deacylase activity"/>
    <property type="evidence" value="ECO:0007669"/>
    <property type="project" value="TreeGrafter"/>
</dbReference>
<dbReference type="AlphaFoldDB" id="A0A285S5M2"/>
<keyword evidence="3 14" id="KW-0820">tRNA-binding</keyword>
<dbReference type="Gene3D" id="6.10.250.550">
    <property type="match status" value="1"/>
</dbReference>
<name>A0A285S5M2_9BACL</name>
<dbReference type="SUPFAM" id="SSF55681">
    <property type="entry name" value="Class II aaRS and biotin synthetases"/>
    <property type="match status" value="1"/>
</dbReference>
<dbReference type="FunFam" id="3.10.310.40:FF:000001">
    <property type="entry name" value="Alanine--tRNA ligase"/>
    <property type="match status" value="1"/>
</dbReference>
<evidence type="ECO:0000313" key="18">
    <source>
        <dbReference type="Proteomes" id="UP000219636"/>
    </source>
</evidence>
<reference evidence="18" key="1">
    <citation type="submission" date="2017-08" db="EMBL/GenBank/DDBJ databases">
        <authorList>
            <person name="Varghese N."/>
            <person name="Submissions S."/>
        </authorList>
    </citation>
    <scope>NUCLEOTIDE SEQUENCE [LARGE SCALE GENOMIC DNA]</scope>
    <source>
        <strain evidence="18">JC22</strain>
    </source>
</reference>
<dbReference type="EC" id="6.1.1.7" evidence="14"/>
<feature type="binding site" evidence="14">
    <location>
        <position position="681"/>
    </location>
    <ligand>
        <name>Zn(2+)</name>
        <dbReference type="ChEBI" id="CHEBI:29105"/>
    </ligand>
</feature>
<dbReference type="PROSITE" id="PS50860">
    <property type="entry name" value="AA_TRNA_LIGASE_II_ALA"/>
    <property type="match status" value="1"/>
</dbReference>
<dbReference type="SUPFAM" id="SSF50447">
    <property type="entry name" value="Translation proteins"/>
    <property type="match status" value="1"/>
</dbReference>
<dbReference type="Gene3D" id="3.30.980.10">
    <property type="entry name" value="Threonyl-trna Synthetase, Chain A, domain 2"/>
    <property type="match status" value="1"/>
</dbReference>
<feature type="binding site" evidence="14">
    <location>
        <position position="575"/>
    </location>
    <ligand>
        <name>Zn(2+)</name>
        <dbReference type="ChEBI" id="CHEBI:29105"/>
    </ligand>
</feature>
<dbReference type="FunFam" id="3.30.930.10:FF:000046">
    <property type="entry name" value="Alanine--tRNA ligase"/>
    <property type="match status" value="1"/>
</dbReference>
<dbReference type="GO" id="GO:0006419">
    <property type="term" value="P:alanyl-tRNA aminoacylation"/>
    <property type="evidence" value="ECO:0007669"/>
    <property type="project" value="UniProtKB-UniRule"/>
</dbReference>
<evidence type="ECO:0000256" key="7">
    <source>
        <dbReference type="ARBA" id="ARBA00022833"/>
    </source>
</evidence>
<dbReference type="Gene3D" id="3.30.54.20">
    <property type="match status" value="1"/>
</dbReference>
<proteinExistence type="inferred from homology"/>
<feature type="coiled-coil region" evidence="15">
    <location>
        <begin position="715"/>
        <end position="770"/>
    </location>
</feature>
<dbReference type="Gene3D" id="3.10.310.40">
    <property type="match status" value="1"/>
</dbReference>
<dbReference type="SMART" id="SM00863">
    <property type="entry name" value="tRNA_SAD"/>
    <property type="match status" value="1"/>
</dbReference>
<feature type="domain" description="Alanyl-transfer RNA synthetases family profile" evidence="16">
    <location>
        <begin position="1"/>
        <end position="720"/>
    </location>
</feature>
<comment type="function">
    <text evidence="12 14">Catalyzes the attachment of alanine to tRNA(Ala) in a two-step reaction: alanine is first activated by ATP to form Ala-AMP and then transferred to the acceptor end of tRNA(Ala). Also edits incorrectly charged Ser-tRNA(Ala) and Gly-tRNA(Ala) via its editing domain.</text>
</comment>
<dbReference type="InterPro" id="IPR003156">
    <property type="entry name" value="DHHA1_dom"/>
</dbReference>
<evidence type="ECO:0000313" key="17">
    <source>
        <dbReference type="EMBL" id="SOC02297.1"/>
    </source>
</evidence>
<dbReference type="GO" id="GO:0005829">
    <property type="term" value="C:cytosol"/>
    <property type="evidence" value="ECO:0007669"/>
    <property type="project" value="TreeGrafter"/>
</dbReference>
<keyword evidence="15" id="KW-0175">Coiled coil</keyword>
<evidence type="ECO:0000256" key="11">
    <source>
        <dbReference type="ARBA" id="ARBA00023146"/>
    </source>
</evidence>
<dbReference type="Pfam" id="PF07973">
    <property type="entry name" value="tRNA_SAD"/>
    <property type="match status" value="1"/>
</dbReference>
<keyword evidence="18" id="KW-1185">Reference proteome</keyword>
<evidence type="ECO:0000259" key="16">
    <source>
        <dbReference type="PROSITE" id="PS50860"/>
    </source>
</evidence>
<dbReference type="HAMAP" id="MF_00036_B">
    <property type="entry name" value="Ala_tRNA_synth_B"/>
    <property type="match status" value="1"/>
</dbReference>
<evidence type="ECO:0000256" key="5">
    <source>
        <dbReference type="ARBA" id="ARBA00022723"/>
    </source>
</evidence>
<evidence type="ECO:0000256" key="6">
    <source>
        <dbReference type="ARBA" id="ARBA00022741"/>
    </source>
</evidence>
<dbReference type="PRINTS" id="PR00980">
    <property type="entry name" value="TRNASYNTHALA"/>
</dbReference>
<dbReference type="GO" id="GO:0004813">
    <property type="term" value="F:alanine-tRNA ligase activity"/>
    <property type="evidence" value="ECO:0007669"/>
    <property type="project" value="UniProtKB-UniRule"/>
</dbReference>
<keyword evidence="10 14" id="KW-0648">Protein biosynthesis</keyword>
<evidence type="ECO:0000256" key="10">
    <source>
        <dbReference type="ARBA" id="ARBA00022917"/>
    </source>
</evidence>
<dbReference type="GO" id="GO:0140096">
    <property type="term" value="F:catalytic activity, acting on a protein"/>
    <property type="evidence" value="ECO:0007669"/>
    <property type="project" value="UniProtKB-ARBA"/>
</dbReference>
<dbReference type="CDD" id="cd00673">
    <property type="entry name" value="AlaRS_core"/>
    <property type="match status" value="1"/>
</dbReference>
<keyword evidence="9 14" id="KW-0694">RNA-binding</keyword>
<dbReference type="Proteomes" id="UP000219636">
    <property type="component" value="Unassembled WGS sequence"/>
</dbReference>
<feature type="binding site" evidence="14">
    <location>
        <position position="579"/>
    </location>
    <ligand>
        <name>Zn(2+)</name>
        <dbReference type="ChEBI" id="CHEBI:29105"/>
    </ligand>
</feature>
<dbReference type="FunFam" id="2.40.30.130:FF:000001">
    <property type="entry name" value="Alanine--tRNA ligase"/>
    <property type="match status" value="1"/>
</dbReference>
<dbReference type="FunFam" id="3.30.54.20:FF:000001">
    <property type="entry name" value="Alanine--tRNA ligase"/>
    <property type="match status" value="1"/>
</dbReference>
<evidence type="ECO:0000256" key="14">
    <source>
        <dbReference type="HAMAP-Rule" id="MF_00036"/>
    </source>
</evidence>
<dbReference type="OrthoDB" id="9803884at2"/>
<keyword evidence="2 14" id="KW-0963">Cytoplasm</keyword>
<comment type="similarity">
    <text evidence="1 14">Belongs to the class-II aminoacyl-tRNA synthetase family.</text>
</comment>
<dbReference type="InterPro" id="IPR012947">
    <property type="entry name" value="tRNA_SAD"/>
</dbReference>
<dbReference type="RefSeq" id="WP_097072702.1">
    <property type="nucleotide sequence ID" value="NZ_OBMQ01000003.1"/>
</dbReference>
<protein>
    <recommendedName>
        <fullName evidence="14">Alanine--tRNA ligase</fullName>
        <ecNumber evidence="14">6.1.1.7</ecNumber>
    </recommendedName>
    <alternativeName>
        <fullName evidence="14">Alanyl-tRNA synthetase</fullName>
        <shortName evidence="14">AlaRS</shortName>
    </alternativeName>
</protein>
<dbReference type="GO" id="GO:0008270">
    <property type="term" value="F:zinc ion binding"/>
    <property type="evidence" value="ECO:0007669"/>
    <property type="project" value="UniProtKB-UniRule"/>
</dbReference>
<dbReference type="InterPro" id="IPR009000">
    <property type="entry name" value="Transl_B-barrel_sf"/>
</dbReference>
<evidence type="ECO:0000256" key="3">
    <source>
        <dbReference type="ARBA" id="ARBA00022555"/>
    </source>
</evidence>
<evidence type="ECO:0000256" key="13">
    <source>
        <dbReference type="ARBA" id="ARBA00048300"/>
    </source>
</evidence>
<dbReference type="InterPro" id="IPR018162">
    <property type="entry name" value="Ala-tRNA-ligase_IIc_anticod-bd"/>
</dbReference>
<comment type="cofactor">
    <cofactor evidence="14">
        <name>Zn(2+)</name>
        <dbReference type="ChEBI" id="CHEBI:29105"/>
    </cofactor>
    <text evidence="14">Binds 1 zinc ion per subunit.</text>
</comment>
<dbReference type="FunFam" id="3.30.980.10:FF:000004">
    <property type="entry name" value="Alanine--tRNA ligase, cytoplasmic"/>
    <property type="match status" value="1"/>
</dbReference>
<dbReference type="Pfam" id="PF02272">
    <property type="entry name" value="DHHA1"/>
    <property type="match status" value="1"/>
</dbReference>
<dbReference type="InterPro" id="IPR002318">
    <property type="entry name" value="Ala-tRNA-lgiase_IIc"/>
</dbReference>
<evidence type="ECO:0000256" key="1">
    <source>
        <dbReference type="ARBA" id="ARBA00008226"/>
    </source>
</evidence>
<evidence type="ECO:0000256" key="15">
    <source>
        <dbReference type="SAM" id="Coils"/>
    </source>
</evidence>
<comment type="domain">
    <text evidence="14">Consists of three domains; the N-terminal catalytic domain, the editing domain and the C-terminal C-Ala domain. The editing domain removes incorrectly charged amino acids, while the C-Ala domain, along with tRNA(Ala), serves as a bridge to cooperatively bring together the editing and aminoacylation centers thus stimulating deacylation of misacylated tRNAs.</text>
</comment>
<dbReference type="Pfam" id="PF01411">
    <property type="entry name" value="tRNA-synt_2c"/>
    <property type="match status" value="1"/>
</dbReference>
<dbReference type="InterPro" id="IPR050058">
    <property type="entry name" value="Ala-tRNA_ligase"/>
</dbReference>
<sequence length="886" mass="98629">MKASEIRQKYLEFFIEKGHAQEPSAPLVPINDPSLLWINSGVATLKKYFDGRVIPDNPRITNAQKSIRTNDIENVGKTARHHTFFEMLGNFSIGDYFKKEAIHFAWEFLTDSKWMGFDPEKLSITLHPEDQEAYDVWKNEIGIPEDRLIRIEGNFWDIGEGPSGPNSEIFYDRGPEYGNDENDPELYPGGENERYLEVWNLVFSQFNHNPDGTYTPLPKQNIDTGMGLERMASVVQNVPTNFDTDLFMPIIEKIEEFASRKYMRPGEIDLKEIFGSEEDVNTPFKVIADHIRTVAFAIGDGALPSNEGRGYVLRRLLRRAVRYAKQIGIEKPFMFELVPTVGEIMKDFYPEVKEKTEFIQRVIKNEENRFHETLDGGLAILSEVIEKEKAAGLNTIPGSDAFRLYDTYGFPVELTEEYAAEAGMTVDLEGFEVAMEEQRERARNARADVDSMQVQSEVLANITVESNFVGYDTLQTETKVVAMVANGQNAEVASEGDEVLVILADTPFYAEMGGQVADHGTLENDTCKVFVKDVQKAPNGQSLHTVIVESGELHLNDYVKATVDRDERNLIVKNHTATHIMQRALKDVLGEHVNQAGSYVGPDRLRFDFSHFGPATKEELEKIERIVNEKIWEDIEVVIEEMPIAKAKEMGAMALFGEKYGDIVRVVQVSDYSVELCGGIHVGSTSEIGLFKIVSEGGIGAGTRRIEAVTGKAAYEAVREEQRILEETAALLKANPKDVVARVENLQHELKEQQRENASLSQKIANAQSGAVLDSAQKIGDVTVLSTRVDAKDNNQLRQMMDDLKEKLDNAVIVLGAVDGDKVMLCAGVTKDLVGGNFHAGNIVKTVAEACGGKGGGRPDMAMAGAKDASKLEEALTSVYDYVKSI</sequence>
<dbReference type="GO" id="GO:0005524">
    <property type="term" value="F:ATP binding"/>
    <property type="evidence" value="ECO:0007669"/>
    <property type="project" value="UniProtKB-UniRule"/>
</dbReference>
<keyword evidence="11 14" id="KW-0030">Aminoacyl-tRNA synthetase</keyword>
<dbReference type="GO" id="GO:0016740">
    <property type="term" value="F:transferase activity"/>
    <property type="evidence" value="ECO:0007669"/>
    <property type="project" value="UniProtKB-ARBA"/>
</dbReference>
<comment type="subcellular location">
    <subcellularLocation>
        <location evidence="14">Cytoplasm</location>
    </subcellularLocation>
</comment>
<dbReference type="Gene3D" id="3.30.930.10">
    <property type="entry name" value="Bira Bifunctional Protein, Domain 2"/>
    <property type="match status" value="1"/>
</dbReference>
<evidence type="ECO:0000256" key="4">
    <source>
        <dbReference type="ARBA" id="ARBA00022598"/>
    </source>
</evidence>
<dbReference type="InterPro" id="IPR045864">
    <property type="entry name" value="aa-tRNA-synth_II/BPL/LPL"/>
</dbReference>
<dbReference type="GO" id="GO:0000049">
    <property type="term" value="F:tRNA binding"/>
    <property type="evidence" value="ECO:0007669"/>
    <property type="project" value="UniProtKB-KW"/>
</dbReference>
<dbReference type="NCBIfam" id="TIGR00344">
    <property type="entry name" value="alaS"/>
    <property type="match status" value="1"/>
</dbReference>